<dbReference type="InterPro" id="IPR027417">
    <property type="entry name" value="P-loop_NTPase"/>
</dbReference>
<comment type="caution">
    <text evidence="1">The sequence shown here is derived from an EMBL/GenBank/DDBJ whole genome shotgun (WGS) entry which is preliminary data.</text>
</comment>
<dbReference type="EMBL" id="JACXLC010000001">
    <property type="protein sequence ID" value="MBD2841283.1"/>
    <property type="molecule type" value="Genomic_DNA"/>
</dbReference>
<dbReference type="Pfam" id="PF13469">
    <property type="entry name" value="Sulfotransfer_3"/>
    <property type="match status" value="1"/>
</dbReference>
<protein>
    <submittedName>
        <fullName evidence="1">Sulfotransferase</fullName>
    </submittedName>
</protein>
<dbReference type="Proteomes" id="UP000635384">
    <property type="component" value="Unassembled WGS sequence"/>
</dbReference>
<dbReference type="RefSeq" id="WP_190786836.1">
    <property type="nucleotide sequence ID" value="NZ_JACXLC010000001.1"/>
</dbReference>
<keyword evidence="2" id="KW-1185">Reference proteome</keyword>
<name>A0ABR8KLI4_9SPHN</name>
<organism evidence="1 2">
    <name type="scientific">Erythrobacter rubeus</name>
    <dbReference type="NCBI Taxonomy" id="2760803"/>
    <lineage>
        <taxon>Bacteria</taxon>
        <taxon>Pseudomonadati</taxon>
        <taxon>Pseudomonadota</taxon>
        <taxon>Alphaproteobacteria</taxon>
        <taxon>Sphingomonadales</taxon>
        <taxon>Erythrobacteraceae</taxon>
        <taxon>Erythrobacter/Porphyrobacter group</taxon>
        <taxon>Erythrobacter</taxon>
    </lineage>
</organism>
<dbReference type="InterPro" id="IPR052736">
    <property type="entry name" value="Stf3_sulfotransferase"/>
</dbReference>
<dbReference type="PANTHER" id="PTHR36451">
    <property type="entry name" value="PAPS-DEPENDENT SULFOTRANSFERASE STF3"/>
    <property type="match status" value="1"/>
</dbReference>
<dbReference type="PANTHER" id="PTHR36451:SF1">
    <property type="entry name" value="OMEGA-HYDROXY-BETA-DIHYDROMENAQUINONE-9 SULFOTRANSFERASE STF3"/>
    <property type="match status" value="1"/>
</dbReference>
<evidence type="ECO:0000313" key="1">
    <source>
        <dbReference type="EMBL" id="MBD2841283.1"/>
    </source>
</evidence>
<dbReference type="Gene3D" id="3.40.50.300">
    <property type="entry name" value="P-loop containing nucleotide triphosphate hydrolases"/>
    <property type="match status" value="1"/>
</dbReference>
<evidence type="ECO:0000313" key="2">
    <source>
        <dbReference type="Proteomes" id="UP000635384"/>
    </source>
</evidence>
<dbReference type="SUPFAM" id="SSF52540">
    <property type="entry name" value="P-loop containing nucleoside triphosphate hydrolases"/>
    <property type="match status" value="1"/>
</dbReference>
<gene>
    <name evidence="1" type="ORF">IB285_03320</name>
</gene>
<accession>A0ABR8KLI4</accession>
<sequence>MTSLPIRSHPLDRAPIVDRSNGWLQHAWDRGWLPAPSLQPEELWDAAAKGFGDRAEEAEIAGRSPEDVADFRLRLENLCNAIMTEADLNPMGQAMAWGQLVRVIRNRLRFGALWAQRPELLATKLAPPIIVIGHMRSGTTRIHKLLAADPAHSATRYCDASHPVPSFPDMRRLKGAFDLMMLRRINPWIDTIHPMASGEVEEELGWLAAALNHSIYESQWRIPSYSAFSEARDPAPIYREFARMLKTDAAHRGLAAHPRVLKVPAFSEDLSTLLAQFPDARIVLAEREPEAVLRSAVSLVANQMAIQCDSCDLGWIESEWRRKLDLREARMGAALSEWEGPVARLNFDDLNADWEREIRRTYRELGMPFTREALMAMRREMSGSESGQHRAHSQQLAHFASIAAPAG</sequence>
<proteinExistence type="predicted"/>
<reference evidence="1 2" key="1">
    <citation type="submission" date="2020-09" db="EMBL/GenBank/DDBJ databases">
        <authorList>
            <person name="Yoon J.-W."/>
        </authorList>
    </citation>
    <scope>NUCLEOTIDE SEQUENCE [LARGE SCALE GENOMIC DNA]</scope>
    <source>
        <strain evidence="1 2">KMU-140</strain>
    </source>
</reference>